<accession>A0ABD2VSZ4</accession>
<dbReference type="AlphaFoldDB" id="A0ABD2VSZ4"/>
<reference evidence="1 2" key="1">
    <citation type="journal article" date="2024" name="bioRxiv">
        <title>A reference genome for Trichogramma kaykai: A tiny desert-dwelling parasitoid wasp with competing sex-ratio distorters.</title>
        <authorList>
            <person name="Culotta J."/>
            <person name="Lindsey A.R."/>
        </authorList>
    </citation>
    <scope>NUCLEOTIDE SEQUENCE [LARGE SCALE GENOMIC DNA]</scope>
    <source>
        <strain evidence="1 2">KSX58</strain>
    </source>
</reference>
<dbReference type="Proteomes" id="UP001627154">
    <property type="component" value="Unassembled WGS sequence"/>
</dbReference>
<comment type="caution">
    <text evidence="1">The sequence shown here is derived from an EMBL/GenBank/DDBJ whole genome shotgun (WGS) entry which is preliminary data.</text>
</comment>
<proteinExistence type="predicted"/>
<name>A0ABD2VSZ4_9HYME</name>
<gene>
    <name evidence="1" type="ORF">TKK_020432</name>
</gene>
<organism evidence="1 2">
    <name type="scientific">Trichogramma kaykai</name>
    <dbReference type="NCBI Taxonomy" id="54128"/>
    <lineage>
        <taxon>Eukaryota</taxon>
        <taxon>Metazoa</taxon>
        <taxon>Ecdysozoa</taxon>
        <taxon>Arthropoda</taxon>
        <taxon>Hexapoda</taxon>
        <taxon>Insecta</taxon>
        <taxon>Pterygota</taxon>
        <taxon>Neoptera</taxon>
        <taxon>Endopterygota</taxon>
        <taxon>Hymenoptera</taxon>
        <taxon>Apocrita</taxon>
        <taxon>Proctotrupomorpha</taxon>
        <taxon>Chalcidoidea</taxon>
        <taxon>Trichogrammatidae</taxon>
        <taxon>Trichogramma</taxon>
    </lineage>
</organism>
<evidence type="ECO:0000313" key="1">
    <source>
        <dbReference type="EMBL" id="KAL3383773.1"/>
    </source>
</evidence>
<keyword evidence="2" id="KW-1185">Reference proteome</keyword>
<sequence>MGDGCDYYCHERGTVLKVRYQRRSPCKEVITHTITSLSWKEGGKFSGCACGCAAAVMKGWVDGRRGWQALYYY</sequence>
<dbReference type="EMBL" id="JBJJXI010000182">
    <property type="protein sequence ID" value="KAL3383773.1"/>
    <property type="molecule type" value="Genomic_DNA"/>
</dbReference>
<evidence type="ECO:0000313" key="2">
    <source>
        <dbReference type="Proteomes" id="UP001627154"/>
    </source>
</evidence>
<protein>
    <submittedName>
        <fullName evidence="1">Uncharacterized protein</fullName>
    </submittedName>
</protein>